<accession>C3YXF5</accession>
<organism>
    <name type="scientific">Branchiostoma floridae</name>
    <name type="common">Florida lancelet</name>
    <name type="synonym">Amphioxus</name>
    <dbReference type="NCBI Taxonomy" id="7739"/>
    <lineage>
        <taxon>Eukaryota</taxon>
        <taxon>Metazoa</taxon>
        <taxon>Chordata</taxon>
        <taxon>Cephalochordata</taxon>
        <taxon>Leptocardii</taxon>
        <taxon>Amphioxiformes</taxon>
        <taxon>Branchiostomatidae</taxon>
        <taxon>Branchiostoma</taxon>
    </lineage>
</organism>
<proteinExistence type="predicted"/>
<dbReference type="EMBL" id="GG666563">
    <property type="protein sequence ID" value="EEN54764.1"/>
    <property type="molecule type" value="Genomic_DNA"/>
</dbReference>
<reference evidence="1" key="1">
    <citation type="journal article" date="2008" name="Nature">
        <title>The amphioxus genome and the evolution of the chordate karyotype.</title>
        <authorList>
            <consortium name="US DOE Joint Genome Institute (JGI-PGF)"/>
            <person name="Putnam N.H."/>
            <person name="Butts T."/>
            <person name="Ferrier D.E.K."/>
            <person name="Furlong R.F."/>
            <person name="Hellsten U."/>
            <person name="Kawashima T."/>
            <person name="Robinson-Rechavi M."/>
            <person name="Shoguchi E."/>
            <person name="Terry A."/>
            <person name="Yu J.-K."/>
            <person name="Benito-Gutierrez E.L."/>
            <person name="Dubchak I."/>
            <person name="Garcia-Fernandez J."/>
            <person name="Gibson-Brown J.J."/>
            <person name="Grigoriev I.V."/>
            <person name="Horton A.C."/>
            <person name="de Jong P.J."/>
            <person name="Jurka J."/>
            <person name="Kapitonov V.V."/>
            <person name="Kohara Y."/>
            <person name="Kuroki Y."/>
            <person name="Lindquist E."/>
            <person name="Lucas S."/>
            <person name="Osoegawa K."/>
            <person name="Pennacchio L.A."/>
            <person name="Salamov A.A."/>
            <person name="Satou Y."/>
            <person name="Sauka-Spengler T."/>
            <person name="Schmutz J."/>
            <person name="Shin-I T."/>
            <person name="Toyoda A."/>
            <person name="Bronner-Fraser M."/>
            <person name="Fujiyama A."/>
            <person name="Holland L.Z."/>
            <person name="Holland P.W.H."/>
            <person name="Satoh N."/>
            <person name="Rokhsar D.S."/>
        </authorList>
    </citation>
    <scope>NUCLEOTIDE SEQUENCE [LARGE SCALE GENOMIC DNA]</scope>
    <source>
        <strain evidence="1">S238N-H82</strain>
        <tissue evidence="1">Testes</tissue>
    </source>
</reference>
<dbReference type="InParanoid" id="C3YXF5"/>
<gene>
    <name evidence="1" type="ORF">BRAFLDRAFT_74572</name>
</gene>
<sequence>MAGSVGRPYWAVYYGRWADTCRVERAACPLCQLRHNYGYTGYVAPPPNSFCFSPCPFTFSPGLPLNPRCTSSVPPSFLFTPGVILLFPRPSALPPMAAVNPNFT</sequence>
<name>C3YXF5_BRAFL</name>
<protein>
    <submittedName>
        <fullName evidence="1">Uncharacterized protein</fullName>
    </submittedName>
</protein>
<evidence type="ECO:0000313" key="1">
    <source>
        <dbReference type="EMBL" id="EEN54764.1"/>
    </source>
</evidence>
<dbReference type="AlphaFoldDB" id="C3YXF5"/>